<reference evidence="1" key="1">
    <citation type="journal article" date="2014" name="Front. Microbiol.">
        <title>High frequency of phylogenetically diverse reductive dehalogenase-homologous genes in deep subseafloor sedimentary metagenomes.</title>
        <authorList>
            <person name="Kawai M."/>
            <person name="Futagami T."/>
            <person name="Toyoda A."/>
            <person name="Takaki Y."/>
            <person name="Nishi S."/>
            <person name="Hori S."/>
            <person name="Arai W."/>
            <person name="Tsubouchi T."/>
            <person name="Morono Y."/>
            <person name="Uchiyama I."/>
            <person name="Ito T."/>
            <person name="Fujiyama A."/>
            <person name="Inagaki F."/>
            <person name="Takami H."/>
        </authorList>
    </citation>
    <scope>NUCLEOTIDE SEQUENCE</scope>
    <source>
        <strain evidence="1">Expedition CK06-06</strain>
    </source>
</reference>
<name>X1JEZ8_9ZZZZ</name>
<organism evidence="1">
    <name type="scientific">marine sediment metagenome</name>
    <dbReference type="NCBI Taxonomy" id="412755"/>
    <lineage>
        <taxon>unclassified sequences</taxon>
        <taxon>metagenomes</taxon>
        <taxon>ecological metagenomes</taxon>
    </lineage>
</organism>
<dbReference type="AlphaFoldDB" id="X1JEZ8"/>
<proteinExistence type="predicted"/>
<gene>
    <name evidence="1" type="ORF">S06H3_00525</name>
</gene>
<evidence type="ECO:0000313" key="1">
    <source>
        <dbReference type="EMBL" id="GAH93286.1"/>
    </source>
</evidence>
<comment type="caution">
    <text evidence="1">The sequence shown here is derived from an EMBL/GenBank/DDBJ whole genome shotgun (WGS) entry which is preliminary data.</text>
</comment>
<dbReference type="EMBL" id="BARV01000097">
    <property type="protein sequence ID" value="GAH93286.1"/>
    <property type="molecule type" value="Genomic_DNA"/>
</dbReference>
<sequence>MEKVTAGYYPTVYGTVKFQRTGKFSPSGKPIWGDHAWIGTEGEYKAELDSYLKAYAGKRWAVRRIDVNTGEELDLKVITPGGLVHDMGKHK</sequence>
<protein>
    <submittedName>
        <fullName evidence="1">Uncharacterized protein</fullName>
    </submittedName>
</protein>
<accession>X1JEZ8</accession>